<dbReference type="CDD" id="cd12797">
    <property type="entry name" value="M23_peptidase"/>
    <property type="match status" value="1"/>
</dbReference>
<keyword evidence="4" id="KW-1185">Reference proteome</keyword>
<dbReference type="GO" id="GO:0004222">
    <property type="term" value="F:metalloendopeptidase activity"/>
    <property type="evidence" value="ECO:0007669"/>
    <property type="project" value="TreeGrafter"/>
</dbReference>
<keyword evidence="1" id="KW-1133">Transmembrane helix</keyword>
<dbReference type="Pfam" id="PF01551">
    <property type="entry name" value="Peptidase_M23"/>
    <property type="match status" value="1"/>
</dbReference>
<evidence type="ECO:0000313" key="4">
    <source>
        <dbReference type="Proteomes" id="UP000319040"/>
    </source>
</evidence>
<evidence type="ECO:0000313" key="3">
    <source>
        <dbReference type="EMBL" id="SMO73101.1"/>
    </source>
</evidence>
<evidence type="ECO:0000256" key="1">
    <source>
        <dbReference type="SAM" id="Phobius"/>
    </source>
</evidence>
<feature type="domain" description="M23ase beta-sheet core" evidence="2">
    <location>
        <begin position="202"/>
        <end position="296"/>
    </location>
</feature>
<gene>
    <name evidence="3" type="ORF">SAMN06265379_10652</name>
</gene>
<accession>A0A521DPS1</accession>
<dbReference type="Proteomes" id="UP000319040">
    <property type="component" value="Unassembled WGS sequence"/>
</dbReference>
<dbReference type="AlphaFoldDB" id="A0A521DPS1"/>
<evidence type="ECO:0000259" key="2">
    <source>
        <dbReference type="Pfam" id="PF01551"/>
    </source>
</evidence>
<organism evidence="3 4">
    <name type="scientific">Saccharicrinis carchari</name>
    <dbReference type="NCBI Taxonomy" id="1168039"/>
    <lineage>
        <taxon>Bacteria</taxon>
        <taxon>Pseudomonadati</taxon>
        <taxon>Bacteroidota</taxon>
        <taxon>Bacteroidia</taxon>
        <taxon>Marinilabiliales</taxon>
        <taxon>Marinilabiliaceae</taxon>
        <taxon>Saccharicrinis</taxon>
    </lineage>
</organism>
<dbReference type="InterPro" id="IPR011055">
    <property type="entry name" value="Dup_hybrid_motif"/>
</dbReference>
<reference evidence="3 4" key="1">
    <citation type="submission" date="2017-05" db="EMBL/GenBank/DDBJ databases">
        <authorList>
            <person name="Varghese N."/>
            <person name="Submissions S."/>
        </authorList>
    </citation>
    <scope>NUCLEOTIDE SEQUENCE [LARGE SCALE GENOMIC DNA]</scope>
    <source>
        <strain evidence="3 4">DSM 27040</strain>
    </source>
</reference>
<name>A0A521DPS1_SACCC</name>
<dbReference type="RefSeq" id="WP_142533764.1">
    <property type="nucleotide sequence ID" value="NZ_FXTB01000006.1"/>
</dbReference>
<sequence length="324" mass="36451">MAKEKYVFDPDTLMYVRVDTGFKQVIKRLFPYMLAGGVVGLMAFAVLAFGSYTTPKEKLQAQLINKLKVNQKVLNERINEASSTLQHLVALDDSLYRTMLGENALSRSIRQAGTGGTNKYENLERNNTPEGIIKSFKELDKLVAKMNVQENSYEELFKKSMANMDRLQHLPAIIPVANWDLKRIGSGFNPRRFHPILNRWRPHKGIDLVANTGTDIYASADGRVKSVRYSDSFGKMVKIDHGYGLVSLYAHMNSQKVKVGDHVKRGQVIGEVGSTGLSAGPHLHYEIHLHGVEVDPVKYFFKDLSPQEYKAVVAQAQSIDFCME</sequence>
<dbReference type="Gene3D" id="2.70.70.10">
    <property type="entry name" value="Glucose Permease (Domain IIA)"/>
    <property type="match status" value="1"/>
</dbReference>
<dbReference type="PANTHER" id="PTHR21666:SF270">
    <property type="entry name" value="MUREIN HYDROLASE ACTIVATOR ENVC"/>
    <property type="match status" value="1"/>
</dbReference>
<dbReference type="PANTHER" id="PTHR21666">
    <property type="entry name" value="PEPTIDASE-RELATED"/>
    <property type="match status" value="1"/>
</dbReference>
<feature type="transmembrane region" description="Helical" evidence="1">
    <location>
        <begin position="29"/>
        <end position="52"/>
    </location>
</feature>
<proteinExistence type="predicted"/>
<dbReference type="OrthoDB" id="9805070at2"/>
<dbReference type="FunFam" id="2.70.70.10:FF:000006">
    <property type="entry name" value="M23 family peptidase"/>
    <property type="match status" value="1"/>
</dbReference>
<dbReference type="EMBL" id="FXTB01000006">
    <property type="protein sequence ID" value="SMO73101.1"/>
    <property type="molecule type" value="Genomic_DNA"/>
</dbReference>
<dbReference type="InterPro" id="IPR050570">
    <property type="entry name" value="Cell_wall_metabolism_enzyme"/>
</dbReference>
<keyword evidence="1" id="KW-0472">Membrane</keyword>
<dbReference type="SUPFAM" id="SSF51261">
    <property type="entry name" value="Duplicated hybrid motif"/>
    <property type="match status" value="1"/>
</dbReference>
<keyword evidence="1" id="KW-0812">Transmembrane</keyword>
<protein>
    <submittedName>
        <fullName evidence="3">Peptidase family M23</fullName>
    </submittedName>
</protein>
<dbReference type="InterPro" id="IPR016047">
    <property type="entry name" value="M23ase_b-sheet_dom"/>
</dbReference>